<feature type="transmembrane region" description="Helical" evidence="1">
    <location>
        <begin position="284"/>
        <end position="306"/>
    </location>
</feature>
<feature type="transmembrane region" description="Helical" evidence="1">
    <location>
        <begin position="80"/>
        <end position="102"/>
    </location>
</feature>
<proteinExistence type="predicted"/>
<evidence type="ECO:0008006" key="4">
    <source>
        <dbReference type="Google" id="ProtNLM"/>
    </source>
</evidence>
<feature type="transmembrane region" description="Helical" evidence="1">
    <location>
        <begin position="53"/>
        <end position="73"/>
    </location>
</feature>
<keyword evidence="1" id="KW-0472">Membrane</keyword>
<gene>
    <name evidence="2" type="ORF">BEL05_19055</name>
</gene>
<feature type="transmembrane region" description="Helical" evidence="1">
    <location>
        <begin position="144"/>
        <end position="163"/>
    </location>
</feature>
<feature type="transmembrane region" description="Helical" evidence="1">
    <location>
        <begin position="12"/>
        <end position="33"/>
    </location>
</feature>
<comment type="caution">
    <text evidence="2">The sequence shown here is derived from an EMBL/GenBank/DDBJ whole genome shotgun (WGS) entry which is preliminary data.</text>
</comment>
<name>A0A1E5IVH8_SHECO</name>
<evidence type="ECO:0000256" key="1">
    <source>
        <dbReference type="SAM" id="Phobius"/>
    </source>
</evidence>
<reference evidence="2 3" key="1">
    <citation type="submission" date="2016-07" db="EMBL/GenBank/DDBJ databases">
        <title>Whole-genome of two Shewanella species isolated from a digestive organ of sea cucumber Apostichopus japonicus Selenka 1867.</title>
        <authorList>
            <person name="Hong H.-H."/>
            <person name="Choi H."/>
            <person name="Cheon S."/>
            <person name="Oh J.-S."/>
            <person name="Lee H.-G."/>
            <person name="Park C."/>
        </authorList>
    </citation>
    <scope>NUCLEOTIDE SEQUENCE [LARGE SCALE GENOMIC DNA]</scope>
    <source>
        <strain evidence="2 3">CSB03KR</strain>
    </source>
</reference>
<dbReference type="EMBL" id="MCBT01000018">
    <property type="protein sequence ID" value="OEG74535.1"/>
    <property type="molecule type" value="Genomic_DNA"/>
</dbReference>
<keyword evidence="1" id="KW-0812">Transmembrane</keyword>
<feature type="transmembrane region" description="Helical" evidence="1">
    <location>
        <begin position="108"/>
        <end position="132"/>
    </location>
</feature>
<feature type="transmembrane region" description="Helical" evidence="1">
    <location>
        <begin position="368"/>
        <end position="390"/>
    </location>
</feature>
<feature type="transmembrane region" description="Helical" evidence="1">
    <location>
        <begin position="419"/>
        <end position="437"/>
    </location>
</feature>
<evidence type="ECO:0000313" key="3">
    <source>
        <dbReference type="Proteomes" id="UP000095230"/>
    </source>
</evidence>
<dbReference type="AlphaFoldDB" id="A0A1E5IVH8"/>
<dbReference type="STRING" id="23.BEL05_19055"/>
<accession>A0A1E5IVH8</accession>
<dbReference type="Proteomes" id="UP000095230">
    <property type="component" value="Unassembled WGS sequence"/>
</dbReference>
<keyword evidence="1" id="KW-1133">Transmembrane helix</keyword>
<evidence type="ECO:0000313" key="2">
    <source>
        <dbReference type="EMBL" id="OEG74535.1"/>
    </source>
</evidence>
<feature type="transmembrane region" description="Helical" evidence="1">
    <location>
        <begin position="218"/>
        <end position="240"/>
    </location>
</feature>
<feature type="transmembrane region" description="Helical" evidence="1">
    <location>
        <begin position="192"/>
        <end position="211"/>
    </location>
</feature>
<feature type="transmembrane region" description="Helical" evidence="1">
    <location>
        <begin position="260"/>
        <end position="279"/>
    </location>
</feature>
<sequence length="445" mass="50611">MIIKKNKMQSVFIKKSYVFLVVLLYVFSILSVQNGYLYSTQSMFGFKEGYIDLIGFVLIFLLVFPFCFLVPITIKKPSNLIVWIVFVFIYIPSVVISITNGTNSYENYLYSLLAFALSFILVISFSFFCIRGWSVKPLFTFRQFMVVVTLFWCLFASILLYNYSSVMKLSALDSIYLQRELGKATSASMGYIQIYFAQVFTPIMFTIGLVYKRRMFIFFGLIGFVMSYSITAEKSFILMPLMMVVISRAFSEGCIKLNKILTSIILIALLVLGVSLFYLDSIMFFIIGLYLVARVVATPGIMFSLYSDFANENGYTYWTHVKGVSQFIEIPIFYANNSYFPELGRIVAEYSLGVKSNSNANFIAADGIAALGPVGIIIISILFGIWLLLLDTMSRRWNTQFVCCAMFPVIFAFTNGSFFTIMLSFGGIFWIMLLSLFSNTQSVKL</sequence>
<organism evidence="2 3">
    <name type="scientific">Shewanella colwelliana</name>
    <name type="common">Alteromonas colwelliana</name>
    <dbReference type="NCBI Taxonomy" id="23"/>
    <lineage>
        <taxon>Bacteria</taxon>
        <taxon>Pseudomonadati</taxon>
        <taxon>Pseudomonadota</taxon>
        <taxon>Gammaproteobacteria</taxon>
        <taxon>Alteromonadales</taxon>
        <taxon>Shewanellaceae</taxon>
        <taxon>Shewanella</taxon>
    </lineage>
</organism>
<protein>
    <recommendedName>
        <fullName evidence="4">O-antigen polymerase</fullName>
    </recommendedName>
</protein>